<dbReference type="EMBL" id="NCKV01000879">
    <property type="protein sequence ID" value="RWS29514.1"/>
    <property type="molecule type" value="Genomic_DNA"/>
</dbReference>
<dbReference type="STRING" id="299467.A0A443SPS5"/>
<dbReference type="Pfam" id="PF10253">
    <property type="entry name" value="PRCC"/>
    <property type="match status" value="1"/>
</dbReference>
<proteinExistence type="predicted"/>
<organism evidence="2 3">
    <name type="scientific">Leptotrombidium deliense</name>
    <dbReference type="NCBI Taxonomy" id="299467"/>
    <lineage>
        <taxon>Eukaryota</taxon>
        <taxon>Metazoa</taxon>
        <taxon>Ecdysozoa</taxon>
        <taxon>Arthropoda</taxon>
        <taxon>Chelicerata</taxon>
        <taxon>Arachnida</taxon>
        <taxon>Acari</taxon>
        <taxon>Acariformes</taxon>
        <taxon>Trombidiformes</taxon>
        <taxon>Prostigmata</taxon>
        <taxon>Anystina</taxon>
        <taxon>Parasitengona</taxon>
        <taxon>Trombiculoidea</taxon>
        <taxon>Trombiculidae</taxon>
        <taxon>Leptotrombidium</taxon>
    </lineage>
</organism>
<dbReference type="Proteomes" id="UP000288716">
    <property type="component" value="Unassembled WGS sequence"/>
</dbReference>
<dbReference type="GO" id="GO:0005634">
    <property type="term" value="C:nucleus"/>
    <property type="evidence" value="ECO:0007669"/>
    <property type="project" value="TreeGrafter"/>
</dbReference>
<dbReference type="AlphaFoldDB" id="A0A443SPS5"/>
<dbReference type="PANTHER" id="PTHR13621:SF2">
    <property type="entry name" value="PROLINE-RICH PROTEIN PRCC"/>
    <property type="match status" value="1"/>
</dbReference>
<comment type="caution">
    <text evidence="2">The sequence shown here is derived from an EMBL/GenBank/DDBJ whole genome shotgun (WGS) entry which is preliminary data.</text>
</comment>
<evidence type="ECO:0000313" key="3">
    <source>
        <dbReference type="Proteomes" id="UP000288716"/>
    </source>
</evidence>
<keyword evidence="3" id="KW-1185">Reference proteome</keyword>
<dbReference type="VEuPathDB" id="VectorBase:LDEU002526"/>
<dbReference type="InterPro" id="IPR018800">
    <property type="entry name" value="PRCC"/>
</dbReference>
<dbReference type="OrthoDB" id="206969at2759"/>
<reference evidence="2 3" key="1">
    <citation type="journal article" date="2018" name="Gigascience">
        <title>Genomes of trombidid mites reveal novel predicted allergens and laterally-transferred genes associated with secondary metabolism.</title>
        <authorList>
            <person name="Dong X."/>
            <person name="Chaisiri K."/>
            <person name="Xia D."/>
            <person name="Armstrong S.D."/>
            <person name="Fang Y."/>
            <person name="Donnelly M.J."/>
            <person name="Kadowaki T."/>
            <person name="McGarry J.W."/>
            <person name="Darby A.C."/>
            <person name="Makepeace B.L."/>
        </authorList>
    </citation>
    <scope>NUCLEOTIDE SEQUENCE [LARGE SCALE GENOMIC DNA]</scope>
    <source>
        <strain evidence="2">UoL-UT</strain>
    </source>
</reference>
<feature type="compositionally biased region" description="Acidic residues" evidence="1">
    <location>
        <begin position="7"/>
        <end position="16"/>
    </location>
</feature>
<dbReference type="PANTHER" id="PTHR13621">
    <property type="entry name" value="PROLINE-RICH PROTEIN PRCC"/>
    <property type="match status" value="1"/>
</dbReference>
<sequence>MPLVAYSDDESSEDESNNVKSTELKEKSEPAAVFKALPIPKTRVTSSLNDLVLGKDLKGSLLSLLPSVGSVKVDNTKQLSMVPQSVSKPPIKKVVQKVRPANTVKQVVSYGDEEDEDDKNVEFFSFSNVSEQSETNVENDVTEAEKVLNVDIAPTLPEVTPTPSSSSYDFSQTDYSAVSTSQPDINDIAYKKIIASKFGEEPPEAINIIDINARHHIGDNREYLKTITLEKEEEFKGVEPSPTARRKHQITYLAFQAKQRELQLKNEWATNKVTKKQTRAKYGF</sequence>
<accession>A0A443SPS5</accession>
<gene>
    <name evidence="2" type="ORF">B4U80_11085</name>
</gene>
<protein>
    <submittedName>
        <fullName evidence="2">Proline-rich protein PRCC-like protein</fullName>
    </submittedName>
</protein>
<name>A0A443SPS5_9ACAR</name>
<evidence type="ECO:0000256" key="1">
    <source>
        <dbReference type="SAM" id="MobiDB-lite"/>
    </source>
</evidence>
<evidence type="ECO:0000313" key="2">
    <source>
        <dbReference type="EMBL" id="RWS29514.1"/>
    </source>
</evidence>
<feature type="region of interest" description="Disordered" evidence="1">
    <location>
        <begin position="1"/>
        <end position="27"/>
    </location>
</feature>